<sequence length="75" mass="8225">MAAATGAAAPTTTVDATATMKRDYHHHHHYYFLLLLYATALAVGEPEGCVTTTIGIMLARSVGRLLLILRCRRRL</sequence>
<keyword evidence="3" id="KW-1185">Reference proteome</keyword>
<keyword evidence="1" id="KW-0472">Membrane</keyword>
<reference evidence="2 3" key="1">
    <citation type="submission" date="2018-02" db="EMBL/GenBank/DDBJ databases">
        <title>The genomes of Aspergillus section Nigri reveals drivers in fungal speciation.</title>
        <authorList>
            <consortium name="DOE Joint Genome Institute"/>
            <person name="Vesth T.C."/>
            <person name="Nybo J."/>
            <person name="Theobald S."/>
            <person name="Brandl J."/>
            <person name="Frisvad J.C."/>
            <person name="Nielsen K.F."/>
            <person name="Lyhne E.K."/>
            <person name="Kogle M.E."/>
            <person name="Kuo A."/>
            <person name="Riley R."/>
            <person name="Clum A."/>
            <person name="Nolan M."/>
            <person name="Lipzen A."/>
            <person name="Salamov A."/>
            <person name="Henrissat B."/>
            <person name="Wiebenga A."/>
            <person name="De vries R.P."/>
            <person name="Grigoriev I.V."/>
            <person name="Mortensen U.H."/>
            <person name="Andersen M.R."/>
            <person name="Baker S.E."/>
        </authorList>
    </citation>
    <scope>NUCLEOTIDE SEQUENCE [LARGE SCALE GENOMIC DNA]</scope>
    <source>
        <strain evidence="2 3">CBS 707.79</strain>
    </source>
</reference>
<dbReference type="Proteomes" id="UP000247810">
    <property type="component" value="Unassembled WGS sequence"/>
</dbReference>
<evidence type="ECO:0000313" key="2">
    <source>
        <dbReference type="EMBL" id="PYH96328.1"/>
    </source>
</evidence>
<organism evidence="2 3">
    <name type="scientific">Aspergillus ellipticus CBS 707.79</name>
    <dbReference type="NCBI Taxonomy" id="1448320"/>
    <lineage>
        <taxon>Eukaryota</taxon>
        <taxon>Fungi</taxon>
        <taxon>Dikarya</taxon>
        <taxon>Ascomycota</taxon>
        <taxon>Pezizomycotina</taxon>
        <taxon>Eurotiomycetes</taxon>
        <taxon>Eurotiomycetidae</taxon>
        <taxon>Eurotiales</taxon>
        <taxon>Aspergillaceae</taxon>
        <taxon>Aspergillus</taxon>
        <taxon>Aspergillus subgen. Circumdati</taxon>
    </lineage>
</organism>
<protein>
    <submittedName>
        <fullName evidence="2">Uncharacterized protein</fullName>
    </submittedName>
</protein>
<gene>
    <name evidence="2" type="ORF">BO71DRAFT_397249</name>
</gene>
<keyword evidence="1" id="KW-1133">Transmembrane helix</keyword>
<evidence type="ECO:0000313" key="3">
    <source>
        <dbReference type="Proteomes" id="UP000247810"/>
    </source>
</evidence>
<dbReference type="VEuPathDB" id="FungiDB:BO71DRAFT_397249"/>
<accession>A0A319E6J5</accession>
<name>A0A319E6J5_9EURO</name>
<proteinExistence type="predicted"/>
<dbReference type="AlphaFoldDB" id="A0A319E6J5"/>
<evidence type="ECO:0000256" key="1">
    <source>
        <dbReference type="SAM" id="Phobius"/>
    </source>
</evidence>
<dbReference type="EMBL" id="KZ825839">
    <property type="protein sequence ID" value="PYH96328.1"/>
    <property type="molecule type" value="Genomic_DNA"/>
</dbReference>
<keyword evidence="1" id="KW-0812">Transmembrane</keyword>
<feature type="transmembrane region" description="Helical" evidence="1">
    <location>
        <begin position="28"/>
        <end position="44"/>
    </location>
</feature>
<feature type="transmembrane region" description="Helical" evidence="1">
    <location>
        <begin position="50"/>
        <end position="69"/>
    </location>
</feature>